<gene>
    <name evidence="2" type="ORF">AGRA3207_004191</name>
</gene>
<evidence type="ECO:0000313" key="3">
    <source>
        <dbReference type="Proteomes" id="UP001049518"/>
    </source>
</evidence>
<organism evidence="2 3">
    <name type="scientific">Actinomadura graeca</name>
    <dbReference type="NCBI Taxonomy" id="2750812"/>
    <lineage>
        <taxon>Bacteria</taxon>
        <taxon>Bacillati</taxon>
        <taxon>Actinomycetota</taxon>
        <taxon>Actinomycetes</taxon>
        <taxon>Streptosporangiales</taxon>
        <taxon>Thermomonosporaceae</taxon>
        <taxon>Actinomadura</taxon>
    </lineage>
</organism>
<dbReference type="RefSeq" id="WP_231328758.1">
    <property type="nucleotide sequence ID" value="NZ_CP059572.1"/>
</dbReference>
<protein>
    <submittedName>
        <fullName evidence="2">DUF397 domain-containing protein</fullName>
    </submittedName>
</protein>
<feature type="domain" description="DUF397" evidence="1">
    <location>
        <begin position="10"/>
        <end position="61"/>
    </location>
</feature>
<dbReference type="Proteomes" id="UP001049518">
    <property type="component" value="Chromosome"/>
</dbReference>
<dbReference type="Pfam" id="PF04149">
    <property type="entry name" value="DUF397"/>
    <property type="match status" value="1"/>
</dbReference>
<keyword evidence="3" id="KW-1185">Reference proteome</keyword>
<name>A0ABX8R249_9ACTN</name>
<accession>A0ABX8R249</accession>
<reference evidence="2" key="1">
    <citation type="submission" date="2020-07" db="EMBL/GenBank/DDBJ databases">
        <authorList>
            <person name="Tarantini F.S."/>
            <person name="Hong K.W."/>
            <person name="Chan K.G."/>
        </authorList>
    </citation>
    <scope>NUCLEOTIDE SEQUENCE</scope>
    <source>
        <strain evidence="2">32-07</strain>
    </source>
</reference>
<proteinExistence type="predicted"/>
<evidence type="ECO:0000313" key="2">
    <source>
        <dbReference type="EMBL" id="QXJ23078.1"/>
    </source>
</evidence>
<evidence type="ECO:0000259" key="1">
    <source>
        <dbReference type="Pfam" id="PF04149"/>
    </source>
</evidence>
<dbReference type="EMBL" id="CP059572">
    <property type="protein sequence ID" value="QXJ23078.1"/>
    <property type="molecule type" value="Genomic_DNA"/>
</dbReference>
<sequence length="66" mass="7343">MSAPDWSLSVWRKSTRSHGNTNCVEVAVCCDIIGVRDSKDPGGAVLGFTERDWRTFTDTIKRSGRL</sequence>
<dbReference type="InterPro" id="IPR007278">
    <property type="entry name" value="DUF397"/>
</dbReference>